<dbReference type="PANTHER" id="PTHR30582:SF2">
    <property type="entry name" value="L,D-TRANSPEPTIDASE YCIB-RELATED"/>
    <property type="match status" value="1"/>
</dbReference>
<keyword evidence="6 13" id="KW-0573">Peptidoglycan synthesis</keyword>
<evidence type="ECO:0000256" key="3">
    <source>
        <dbReference type="ARBA" id="ARBA00022679"/>
    </source>
</evidence>
<keyword evidence="18" id="KW-1185">Reference proteome</keyword>
<dbReference type="Gene3D" id="2.60.40.3780">
    <property type="match status" value="1"/>
</dbReference>
<evidence type="ECO:0000313" key="17">
    <source>
        <dbReference type="EMBL" id="STC68700.1"/>
    </source>
</evidence>
<dbReference type="RefSeq" id="WP_026254420.1">
    <property type="nucleotide sequence ID" value="NZ_LDYD01000007.1"/>
</dbReference>
<dbReference type="Pfam" id="PF03734">
    <property type="entry name" value="YkuD"/>
    <property type="match status" value="1"/>
</dbReference>
<dbReference type="CDD" id="cd16913">
    <property type="entry name" value="YkuD_like"/>
    <property type="match status" value="1"/>
</dbReference>
<dbReference type="UniPathway" id="UPA00219"/>
<protein>
    <submittedName>
        <fullName evidence="17">ErfK/YbiS/YcfS/YnhG family lipoprotein</fullName>
    </submittedName>
</protein>
<keyword evidence="11 13" id="KW-0961">Cell wall biogenesis/degradation</keyword>
<evidence type="ECO:0000256" key="4">
    <source>
        <dbReference type="ARBA" id="ARBA00022729"/>
    </source>
</evidence>
<dbReference type="AlphaFoldDB" id="A0A376CJQ3"/>
<evidence type="ECO:0000256" key="2">
    <source>
        <dbReference type="ARBA" id="ARBA00022475"/>
    </source>
</evidence>
<dbReference type="SUPFAM" id="SSF141523">
    <property type="entry name" value="L,D-transpeptidase catalytic domain-like"/>
    <property type="match status" value="1"/>
</dbReference>
<feature type="active site" description="Proton donor/acceptor" evidence="13">
    <location>
        <position position="323"/>
    </location>
</feature>
<keyword evidence="4 15" id="KW-0732">Signal</keyword>
<dbReference type="PANTHER" id="PTHR30582">
    <property type="entry name" value="L,D-TRANSPEPTIDASE"/>
    <property type="match status" value="1"/>
</dbReference>
<evidence type="ECO:0000256" key="6">
    <source>
        <dbReference type="ARBA" id="ARBA00022984"/>
    </source>
</evidence>
<keyword evidence="8" id="KW-0564">Palmitate</keyword>
<keyword evidence="5 13" id="KW-0133">Cell shape</keyword>
<evidence type="ECO:0000256" key="14">
    <source>
        <dbReference type="SAM" id="MobiDB-lite"/>
    </source>
</evidence>
<feature type="active site" description="Nucleophile" evidence="13">
    <location>
        <position position="341"/>
    </location>
</feature>
<dbReference type="GO" id="GO:0071555">
    <property type="term" value="P:cell wall organization"/>
    <property type="evidence" value="ECO:0007669"/>
    <property type="project" value="UniProtKB-UniRule"/>
</dbReference>
<evidence type="ECO:0000256" key="9">
    <source>
        <dbReference type="ARBA" id="ARBA00023288"/>
    </source>
</evidence>
<dbReference type="InterPro" id="IPR038063">
    <property type="entry name" value="Transpep_catalytic_dom"/>
</dbReference>
<proteinExistence type="predicted"/>
<dbReference type="GO" id="GO:0018104">
    <property type="term" value="P:peptidoglycan-protein cross-linking"/>
    <property type="evidence" value="ECO:0007669"/>
    <property type="project" value="TreeGrafter"/>
</dbReference>
<gene>
    <name evidence="17" type="primary">lppS</name>
    <name evidence="17" type="ORF">NCTC11862_00464</name>
</gene>
<sequence>MRNFFRAKKYVALALVAVVGVGISSCTIDTSARSSDAAATAEAPENTEPAPPAFSVKDGAEDVDPSEPVTVTSNVGLESVEMTNENGKVVESELSDDGEEWTTAEVLGYNRVYTIEATDKDGETETITFSTSTPSATTGVALGPLEGSTVGVGQAVTFRFATAPNDREAVEEAITVETSNDTKGGFYWIDPYELRWRPAEFWEPGTEVTVNADIYGLDMGEGLYGSDDNATSFTVGSDIRGVVDDKTKTMTVYENDKAIREIPVSLGRDGGRWATPNGIYVVGDEHESLVMDSSTFGYSIEEGGYVTPVKYATQMSYSGIYIHGAPWAVGALGSYNQSHGCINMTVDDAAWIQQTFKRGDPITVKNTTADTLPGWDGLGYWNIDWDTWKEGNADTGSAS</sequence>
<dbReference type="InterPro" id="IPR041280">
    <property type="entry name" value="Big_10"/>
</dbReference>
<evidence type="ECO:0000256" key="10">
    <source>
        <dbReference type="ARBA" id="ARBA00023315"/>
    </source>
</evidence>
<keyword evidence="7" id="KW-0472">Membrane</keyword>
<dbReference type="Gene3D" id="2.60.40.3710">
    <property type="match status" value="1"/>
</dbReference>
<dbReference type="Pfam" id="PF17964">
    <property type="entry name" value="Big_10"/>
    <property type="match status" value="1"/>
</dbReference>
<keyword evidence="9 17" id="KW-0449">Lipoprotein</keyword>
<dbReference type="InterPro" id="IPR050979">
    <property type="entry name" value="LD-transpeptidase"/>
</dbReference>
<feature type="domain" description="L,D-TPase catalytic" evidence="16">
    <location>
        <begin position="239"/>
        <end position="365"/>
    </location>
</feature>
<evidence type="ECO:0000256" key="1">
    <source>
        <dbReference type="ARBA" id="ARBA00004752"/>
    </source>
</evidence>
<dbReference type="PROSITE" id="PS51257">
    <property type="entry name" value="PROKAR_LIPOPROTEIN"/>
    <property type="match status" value="1"/>
</dbReference>
<feature type="signal peptide" evidence="15">
    <location>
        <begin position="1"/>
        <end position="24"/>
    </location>
</feature>
<dbReference type="Proteomes" id="UP000254467">
    <property type="component" value="Unassembled WGS sequence"/>
</dbReference>
<reference evidence="17 18" key="1">
    <citation type="submission" date="2018-06" db="EMBL/GenBank/DDBJ databases">
        <authorList>
            <consortium name="Pathogen Informatics"/>
            <person name="Doyle S."/>
        </authorList>
    </citation>
    <scope>NUCLEOTIDE SEQUENCE [LARGE SCALE GENOMIC DNA]</scope>
    <source>
        <strain evidence="17 18">NCTC11862</strain>
    </source>
</reference>
<dbReference type="STRING" id="35756.GCA_001044155_01797"/>
<organism evidence="17 18">
    <name type="scientific">Corynebacterium pilosum</name>
    <dbReference type="NCBI Taxonomy" id="35756"/>
    <lineage>
        <taxon>Bacteria</taxon>
        <taxon>Bacillati</taxon>
        <taxon>Actinomycetota</taxon>
        <taxon>Actinomycetes</taxon>
        <taxon>Mycobacteriales</taxon>
        <taxon>Corynebacteriaceae</taxon>
        <taxon>Corynebacterium</taxon>
    </lineage>
</organism>
<feature type="region of interest" description="Disordered" evidence="14">
    <location>
        <begin position="37"/>
        <end position="67"/>
    </location>
</feature>
<evidence type="ECO:0000256" key="8">
    <source>
        <dbReference type="ARBA" id="ARBA00023139"/>
    </source>
</evidence>
<keyword evidence="10" id="KW-0012">Acyltransferase</keyword>
<dbReference type="GO" id="GO:0016746">
    <property type="term" value="F:acyltransferase activity"/>
    <property type="evidence" value="ECO:0007669"/>
    <property type="project" value="UniProtKB-KW"/>
</dbReference>
<evidence type="ECO:0000256" key="12">
    <source>
        <dbReference type="ARBA" id="ARBA00060592"/>
    </source>
</evidence>
<feature type="compositionally biased region" description="Low complexity" evidence="14">
    <location>
        <begin position="37"/>
        <end position="48"/>
    </location>
</feature>
<name>A0A376CJQ3_9CORY</name>
<keyword evidence="2" id="KW-1003">Cell membrane</keyword>
<dbReference type="GO" id="GO:0071972">
    <property type="term" value="F:peptidoglycan L,D-transpeptidase activity"/>
    <property type="evidence" value="ECO:0007669"/>
    <property type="project" value="TreeGrafter"/>
</dbReference>
<keyword evidence="3" id="KW-0808">Transferase</keyword>
<dbReference type="EMBL" id="UFXQ01000001">
    <property type="protein sequence ID" value="STC68700.1"/>
    <property type="molecule type" value="Genomic_DNA"/>
</dbReference>
<comment type="pathway">
    <text evidence="12">Glycan biosynthesis.</text>
</comment>
<evidence type="ECO:0000256" key="11">
    <source>
        <dbReference type="ARBA" id="ARBA00023316"/>
    </source>
</evidence>
<dbReference type="Gene3D" id="2.40.440.10">
    <property type="entry name" value="L,D-transpeptidase catalytic domain-like"/>
    <property type="match status" value="1"/>
</dbReference>
<accession>A0A376CJQ3</accession>
<dbReference type="CDD" id="cd13432">
    <property type="entry name" value="LDT_IgD_like_2"/>
    <property type="match status" value="1"/>
</dbReference>
<dbReference type="InterPro" id="IPR005490">
    <property type="entry name" value="LD_TPept_cat_dom"/>
</dbReference>
<feature type="chain" id="PRO_5039356391" evidence="15">
    <location>
        <begin position="25"/>
        <end position="399"/>
    </location>
</feature>
<evidence type="ECO:0000256" key="5">
    <source>
        <dbReference type="ARBA" id="ARBA00022960"/>
    </source>
</evidence>
<evidence type="ECO:0000259" key="16">
    <source>
        <dbReference type="PROSITE" id="PS52029"/>
    </source>
</evidence>
<dbReference type="GO" id="GO:0008360">
    <property type="term" value="P:regulation of cell shape"/>
    <property type="evidence" value="ECO:0007669"/>
    <property type="project" value="UniProtKB-UniRule"/>
</dbReference>
<evidence type="ECO:0000256" key="15">
    <source>
        <dbReference type="SAM" id="SignalP"/>
    </source>
</evidence>
<evidence type="ECO:0000256" key="7">
    <source>
        <dbReference type="ARBA" id="ARBA00023136"/>
    </source>
</evidence>
<dbReference type="GO" id="GO:0005576">
    <property type="term" value="C:extracellular region"/>
    <property type="evidence" value="ECO:0007669"/>
    <property type="project" value="TreeGrafter"/>
</dbReference>
<dbReference type="FunFam" id="2.40.440.10:FF:000005">
    <property type="entry name" value="L,D-transpeptidase 2"/>
    <property type="match status" value="1"/>
</dbReference>
<evidence type="ECO:0000256" key="13">
    <source>
        <dbReference type="PROSITE-ProRule" id="PRU01373"/>
    </source>
</evidence>
<comment type="pathway">
    <text evidence="1 13">Cell wall biogenesis; peptidoglycan biosynthesis.</text>
</comment>
<evidence type="ECO:0000313" key="18">
    <source>
        <dbReference type="Proteomes" id="UP000254467"/>
    </source>
</evidence>
<dbReference type="PROSITE" id="PS52029">
    <property type="entry name" value="LD_TPASE"/>
    <property type="match status" value="1"/>
</dbReference>